<reference evidence="2" key="1">
    <citation type="journal article" date="2022" name="bioRxiv">
        <title>Sequencing and chromosome-scale assembly of the giantPleurodeles waltlgenome.</title>
        <authorList>
            <person name="Brown T."/>
            <person name="Elewa A."/>
            <person name="Iarovenko S."/>
            <person name="Subramanian E."/>
            <person name="Araus A.J."/>
            <person name="Petzold A."/>
            <person name="Susuki M."/>
            <person name="Suzuki K.-i.T."/>
            <person name="Hayashi T."/>
            <person name="Toyoda A."/>
            <person name="Oliveira C."/>
            <person name="Osipova E."/>
            <person name="Leigh N.D."/>
            <person name="Simon A."/>
            <person name="Yun M.H."/>
        </authorList>
    </citation>
    <scope>NUCLEOTIDE SEQUENCE</scope>
    <source>
        <strain evidence="2">20211129_DDA</strain>
        <tissue evidence="2">Liver</tissue>
    </source>
</reference>
<organism evidence="2 3">
    <name type="scientific">Pleurodeles waltl</name>
    <name type="common">Iberian ribbed newt</name>
    <dbReference type="NCBI Taxonomy" id="8319"/>
    <lineage>
        <taxon>Eukaryota</taxon>
        <taxon>Metazoa</taxon>
        <taxon>Chordata</taxon>
        <taxon>Craniata</taxon>
        <taxon>Vertebrata</taxon>
        <taxon>Euteleostomi</taxon>
        <taxon>Amphibia</taxon>
        <taxon>Batrachia</taxon>
        <taxon>Caudata</taxon>
        <taxon>Salamandroidea</taxon>
        <taxon>Salamandridae</taxon>
        <taxon>Pleurodelinae</taxon>
        <taxon>Pleurodeles</taxon>
    </lineage>
</organism>
<evidence type="ECO:0000313" key="2">
    <source>
        <dbReference type="EMBL" id="KAJ1218477.1"/>
    </source>
</evidence>
<dbReference type="EMBL" id="JANPWB010000001">
    <property type="protein sequence ID" value="KAJ1218477.1"/>
    <property type="molecule type" value="Genomic_DNA"/>
</dbReference>
<protein>
    <submittedName>
        <fullName evidence="2">Uncharacterized protein</fullName>
    </submittedName>
</protein>
<accession>A0AAV7X0I6</accession>
<evidence type="ECO:0000313" key="3">
    <source>
        <dbReference type="Proteomes" id="UP001066276"/>
    </source>
</evidence>
<gene>
    <name evidence="2" type="ORF">NDU88_006056</name>
</gene>
<sequence>MPPSSPFGPPVARAPLVVRYGGVRGEERRWRCPREWKRKIYIIQEVQGAETSNVQSDEGAQPGVGSPLDEHTDKILVAVRDTKMALEQKIETAAQHVGLPQAGHRKLVAKVGEAKCSLTELN</sequence>
<comment type="caution">
    <text evidence="2">The sequence shown here is derived from an EMBL/GenBank/DDBJ whole genome shotgun (WGS) entry which is preliminary data.</text>
</comment>
<dbReference type="Proteomes" id="UP001066276">
    <property type="component" value="Chromosome 1_1"/>
</dbReference>
<proteinExistence type="predicted"/>
<name>A0AAV7X0I6_PLEWA</name>
<evidence type="ECO:0000256" key="1">
    <source>
        <dbReference type="SAM" id="MobiDB-lite"/>
    </source>
</evidence>
<keyword evidence="3" id="KW-1185">Reference proteome</keyword>
<dbReference type="AlphaFoldDB" id="A0AAV7X0I6"/>
<feature type="region of interest" description="Disordered" evidence="1">
    <location>
        <begin position="50"/>
        <end position="69"/>
    </location>
</feature>